<dbReference type="Pfam" id="PF22564">
    <property type="entry name" value="HAAS"/>
    <property type="match status" value="1"/>
</dbReference>
<name>T1C1W2_9ZZZZ</name>
<organism evidence="2">
    <name type="scientific">mine drainage metagenome</name>
    <dbReference type="NCBI Taxonomy" id="410659"/>
    <lineage>
        <taxon>unclassified sequences</taxon>
        <taxon>metagenomes</taxon>
        <taxon>ecological metagenomes</taxon>
    </lineage>
</organism>
<evidence type="ECO:0000256" key="1">
    <source>
        <dbReference type="SAM" id="MobiDB-lite"/>
    </source>
</evidence>
<comment type="caution">
    <text evidence="2">The sequence shown here is derived from an EMBL/GenBank/DDBJ whole genome shotgun (WGS) entry which is preliminary data.</text>
</comment>
<feature type="compositionally biased region" description="Basic and acidic residues" evidence="1">
    <location>
        <begin position="82"/>
        <end position="92"/>
    </location>
</feature>
<dbReference type="AlphaFoldDB" id="T1C1W2"/>
<gene>
    <name evidence="2" type="ORF">B1B_02423</name>
</gene>
<reference evidence="2" key="2">
    <citation type="journal article" date="2014" name="ISME J.">
        <title>Microbial stratification in low pH oxic and suboxic macroscopic growths along an acid mine drainage.</title>
        <authorList>
            <person name="Mendez-Garcia C."/>
            <person name="Mesa V."/>
            <person name="Sprenger R.R."/>
            <person name="Richter M."/>
            <person name="Diez M.S."/>
            <person name="Solano J."/>
            <person name="Bargiela R."/>
            <person name="Golyshina O.V."/>
            <person name="Manteca A."/>
            <person name="Ramos J.L."/>
            <person name="Gallego J.R."/>
            <person name="Llorente I."/>
            <person name="Martins Dos Santos V.A."/>
            <person name="Jensen O.N."/>
            <person name="Pelaez A.I."/>
            <person name="Sanchez J."/>
            <person name="Ferrer M."/>
        </authorList>
    </citation>
    <scope>NUCLEOTIDE SEQUENCE</scope>
</reference>
<accession>T1C1W2</accession>
<reference evidence="2" key="1">
    <citation type="submission" date="2013-08" db="EMBL/GenBank/DDBJ databases">
        <authorList>
            <person name="Mendez C."/>
            <person name="Richter M."/>
            <person name="Ferrer M."/>
            <person name="Sanchez J."/>
        </authorList>
    </citation>
    <scope>NUCLEOTIDE SEQUENCE</scope>
</reference>
<protein>
    <submittedName>
        <fullName evidence="2">Sensor protein</fullName>
    </submittedName>
</protein>
<proteinExistence type="predicted"/>
<feature type="region of interest" description="Disordered" evidence="1">
    <location>
        <begin position="77"/>
        <end position="98"/>
    </location>
</feature>
<sequence>MTTPHTIAEYLQQLRAALKGADPAMIQDALFDAEEHLRSELAEHPGESEAAMLARVAGSYGALGKWPRFTATPRSRCSARCARRDRAPDAGRWRASSA</sequence>
<dbReference type="EMBL" id="AUZY01001432">
    <property type="protein sequence ID" value="EQD74878.1"/>
    <property type="molecule type" value="Genomic_DNA"/>
</dbReference>
<evidence type="ECO:0000313" key="2">
    <source>
        <dbReference type="EMBL" id="EQD74878.1"/>
    </source>
</evidence>